<protein>
    <submittedName>
        <fullName evidence="4">Uncharacterized protein</fullName>
    </submittedName>
</protein>
<dbReference type="PANTHER" id="PTHR31176:SF1">
    <property type="entry name" value="MFS DOMAIN-CONTAINING PROTEIN-RELATED"/>
    <property type="match status" value="1"/>
</dbReference>
<dbReference type="PANTHER" id="PTHR31176">
    <property type="entry name" value="MFS DOMAIN-CONTAINING PROTEIN-RELATED"/>
    <property type="match status" value="1"/>
</dbReference>
<feature type="region of interest" description="Disordered" evidence="1">
    <location>
        <begin position="25"/>
        <end position="48"/>
    </location>
</feature>
<feature type="transmembrane region" description="Helical" evidence="2">
    <location>
        <begin position="153"/>
        <end position="175"/>
    </location>
</feature>
<keyword evidence="3" id="KW-1185">Reference proteome</keyword>
<feature type="transmembrane region" description="Helical" evidence="2">
    <location>
        <begin position="125"/>
        <end position="147"/>
    </location>
</feature>
<proteinExistence type="predicted"/>
<feature type="transmembrane region" description="Helical" evidence="2">
    <location>
        <begin position="212"/>
        <end position="231"/>
    </location>
</feature>
<evidence type="ECO:0000256" key="1">
    <source>
        <dbReference type="SAM" id="MobiDB-lite"/>
    </source>
</evidence>
<accession>A0AAF3F1Y8</accession>
<sequence>MSADTSAHPQGASLYEETNVMTDAASAPPALPPVAAQPTVGTPNKAAQAYSDHAESVVSLAHKYRAEFEETFDGLRQRAIKLQEQAPQLISQMQANIEPYKQDFLNTVQAFGDVATPALTVLETLSWSAVLVLASNVTSYVSAYLYAPILSLALGECGALGLALTAVPVYAYWTIQKYLAASAKDVTIRFHLLAVALLEGLLVGFIQQNSYLSGAPLGDLLLAITAFVYAFAAEKFGNKRQMLLSQALGASIGVTLLLGFLTAQFTLPYLLLTLLYGAITARYPPTTTNWPFSPLSPPPTLPPIWSLEWPETNTPDTRRADENKLVPAKSLLAQLILFSANRPKTSNT</sequence>
<evidence type="ECO:0000313" key="3">
    <source>
        <dbReference type="Proteomes" id="UP000887575"/>
    </source>
</evidence>
<evidence type="ECO:0000313" key="4">
    <source>
        <dbReference type="WBParaSite" id="MBELARI_LOCUS20516"/>
    </source>
</evidence>
<keyword evidence="2" id="KW-0472">Membrane</keyword>
<feature type="transmembrane region" description="Helical" evidence="2">
    <location>
        <begin position="187"/>
        <end position="206"/>
    </location>
</feature>
<evidence type="ECO:0000256" key="2">
    <source>
        <dbReference type="SAM" id="Phobius"/>
    </source>
</evidence>
<reference evidence="4" key="1">
    <citation type="submission" date="2024-02" db="UniProtKB">
        <authorList>
            <consortium name="WormBaseParasite"/>
        </authorList>
    </citation>
    <scope>IDENTIFICATION</scope>
</reference>
<dbReference type="Pfam" id="PF05884">
    <property type="entry name" value="ZYG-11_interact"/>
    <property type="match status" value="1"/>
</dbReference>
<keyword evidence="2" id="KW-1133">Transmembrane helix</keyword>
<organism evidence="3 4">
    <name type="scientific">Mesorhabditis belari</name>
    <dbReference type="NCBI Taxonomy" id="2138241"/>
    <lineage>
        <taxon>Eukaryota</taxon>
        <taxon>Metazoa</taxon>
        <taxon>Ecdysozoa</taxon>
        <taxon>Nematoda</taxon>
        <taxon>Chromadorea</taxon>
        <taxon>Rhabditida</taxon>
        <taxon>Rhabditina</taxon>
        <taxon>Rhabditomorpha</taxon>
        <taxon>Rhabditoidea</taxon>
        <taxon>Rhabditidae</taxon>
        <taxon>Mesorhabditinae</taxon>
        <taxon>Mesorhabditis</taxon>
    </lineage>
</organism>
<dbReference type="Proteomes" id="UP000887575">
    <property type="component" value="Unassembled WGS sequence"/>
</dbReference>
<dbReference type="WBParaSite" id="MBELARI_LOCUS20516">
    <property type="protein sequence ID" value="MBELARI_LOCUS20516"/>
    <property type="gene ID" value="MBELARI_LOCUS20516"/>
</dbReference>
<dbReference type="AlphaFoldDB" id="A0AAF3F1Y8"/>
<feature type="compositionally biased region" description="Low complexity" evidence="1">
    <location>
        <begin position="25"/>
        <end position="38"/>
    </location>
</feature>
<keyword evidence="2" id="KW-0812">Transmembrane</keyword>
<name>A0AAF3F1Y8_9BILA</name>
<dbReference type="InterPro" id="IPR008574">
    <property type="entry name" value="Nematodes_ZYG-11_interact"/>
</dbReference>